<protein>
    <submittedName>
        <fullName evidence="1">Uncharacterized protein</fullName>
    </submittedName>
</protein>
<accession>A0A420JB43</accession>
<organism evidence="1 2">
    <name type="scientific">Golovinomyces cichoracearum</name>
    <dbReference type="NCBI Taxonomy" id="62708"/>
    <lineage>
        <taxon>Eukaryota</taxon>
        <taxon>Fungi</taxon>
        <taxon>Dikarya</taxon>
        <taxon>Ascomycota</taxon>
        <taxon>Pezizomycotina</taxon>
        <taxon>Leotiomycetes</taxon>
        <taxon>Erysiphales</taxon>
        <taxon>Erysiphaceae</taxon>
        <taxon>Golovinomyces</taxon>
    </lineage>
</organism>
<name>A0A420JB43_9PEZI</name>
<comment type="caution">
    <text evidence="1">The sequence shown here is derived from an EMBL/GenBank/DDBJ whole genome shotgun (WGS) entry which is preliminary data.</text>
</comment>
<proteinExistence type="predicted"/>
<evidence type="ECO:0000313" key="1">
    <source>
        <dbReference type="EMBL" id="RKF84009.1"/>
    </source>
</evidence>
<sequence>MADEIPDSVRQAAEFDFSPIWRTISELQDQRQLFNPLALISSLVRGKLLPTVIDRVLDAKKEMESVLIQQMNAFTKT</sequence>
<dbReference type="EMBL" id="MCBS01014879">
    <property type="protein sequence ID" value="RKF84009.1"/>
    <property type="molecule type" value="Genomic_DNA"/>
</dbReference>
<reference evidence="1 2" key="1">
    <citation type="journal article" date="2018" name="BMC Genomics">
        <title>Comparative genome analyses reveal sequence features reflecting distinct modes of host-adaptation between dicot and monocot powdery mildew.</title>
        <authorList>
            <person name="Wu Y."/>
            <person name="Ma X."/>
            <person name="Pan Z."/>
            <person name="Kale S.D."/>
            <person name="Song Y."/>
            <person name="King H."/>
            <person name="Zhang Q."/>
            <person name="Presley C."/>
            <person name="Deng X."/>
            <person name="Wei C.I."/>
            <person name="Xiao S."/>
        </authorList>
    </citation>
    <scope>NUCLEOTIDE SEQUENCE [LARGE SCALE GENOMIC DNA]</scope>
    <source>
        <strain evidence="1">UMSG1</strain>
    </source>
</reference>
<dbReference type="Proteomes" id="UP000285326">
    <property type="component" value="Unassembled WGS sequence"/>
</dbReference>
<gene>
    <name evidence="1" type="ORF">GcM1_148002</name>
</gene>
<evidence type="ECO:0000313" key="2">
    <source>
        <dbReference type="Proteomes" id="UP000285326"/>
    </source>
</evidence>
<dbReference type="AlphaFoldDB" id="A0A420JB43"/>